<dbReference type="Proteomes" id="UP000243579">
    <property type="component" value="Unassembled WGS sequence"/>
</dbReference>
<dbReference type="InterPro" id="IPR008979">
    <property type="entry name" value="Galactose-bd-like_sf"/>
</dbReference>
<sequence>MEDDPGEMEAIALQSQITELNRLLFTTSDENKRKALEQQILVLEEDQITLRKTIQDEREMRAAARFTTVRPASARPRRTTLKPVQEDNEVPASQLTAELARRHFINVIHLKTELVRDVVTPSHNERFPPSAVLEGGTHSFWMSSGMYPQLLKLTMRETVYIASIEVTSAFVKEMCVHCTHSRSVVNPEPICVTLPPPGDRHGAVERVSHKFKFEGDAIEAIDIRILSGYEDFCFVHVVKVKVDDNVERKSSS</sequence>
<dbReference type="AlphaFoldDB" id="A0A1V9Z8E5"/>
<evidence type="ECO:0000313" key="3">
    <source>
        <dbReference type="Proteomes" id="UP000243579"/>
    </source>
</evidence>
<evidence type="ECO:0000256" key="1">
    <source>
        <dbReference type="SAM" id="MobiDB-lite"/>
    </source>
</evidence>
<dbReference type="InterPro" id="IPR033558">
    <property type="entry name" value="IFT25"/>
</dbReference>
<name>A0A1V9Z8E5_ACHHY</name>
<comment type="caution">
    <text evidence="2">The sequence shown here is derived from an EMBL/GenBank/DDBJ whole genome shotgun (WGS) entry which is preliminary data.</text>
</comment>
<accession>A0A1V9Z8E5</accession>
<reference evidence="2 3" key="1">
    <citation type="journal article" date="2014" name="Genome Biol. Evol.">
        <title>The secreted proteins of Achlya hypogyna and Thraustotheca clavata identify the ancestral oomycete secretome and reveal gene acquisitions by horizontal gene transfer.</title>
        <authorList>
            <person name="Misner I."/>
            <person name="Blouin N."/>
            <person name="Leonard G."/>
            <person name="Richards T.A."/>
            <person name="Lane C.E."/>
        </authorList>
    </citation>
    <scope>NUCLEOTIDE SEQUENCE [LARGE SCALE GENOMIC DNA]</scope>
    <source>
        <strain evidence="2 3">ATCC 48635</strain>
    </source>
</reference>
<dbReference type="GO" id="GO:0030992">
    <property type="term" value="C:intraciliary transport particle B"/>
    <property type="evidence" value="ECO:0007669"/>
    <property type="project" value="InterPro"/>
</dbReference>
<dbReference type="GO" id="GO:0042073">
    <property type="term" value="P:intraciliary transport"/>
    <property type="evidence" value="ECO:0007669"/>
    <property type="project" value="InterPro"/>
</dbReference>
<dbReference type="EMBL" id="JNBR01000376">
    <property type="protein sequence ID" value="OQR94100.1"/>
    <property type="molecule type" value="Genomic_DNA"/>
</dbReference>
<feature type="region of interest" description="Disordered" evidence="1">
    <location>
        <begin position="69"/>
        <end position="89"/>
    </location>
</feature>
<dbReference type="GO" id="GO:0005929">
    <property type="term" value="C:cilium"/>
    <property type="evidence" value="ECO:0007669"/>
    <property type="project" value="TreeGrafter"/>
</dbReference>
<dbReference type="SUPFAM" id="SSF49785">
    <property type="entry name" value="Galactose-binding domain-like"/>
    <property type="match status" value="1"/>
</dbReference>
<dbReference type="OrthoDB" id="271080at2759"/>
<organism evidence="2 3">
    <name type="scientific">Achlya hypogyna</name>
    <name type="common">Oomycete</name>
    <name type="synonym">Protoachlya hypogyna</name>
    <dbReference type="NCBI Taxonomy" id="1202772"/>
    <lineage>
        <taxon>Eukaryota</taxon>
        <taxon>Sar</taxon>
        <taxon>Stramenopiles</taxon>
        <taxon>Oomycota</taxon>
        <taxon>Saprolegniomycetes</taxon>
        <taxon>Saprolegniales</taxon>
        <taxon>Achlyaceae</taxon>
        <taxon>Achlya</taxon>
    </lineage>
</organism>
<protein>
    <submittedName>
        <fullName evidence="2">Uncharacterized protein</fullName>
    </submittedName>
</protein>
<dbReference type="PANTHER" id="PTHR33906">
    <property type="entry name" value="INTRAFLAGELLAR TRANSPORT PROTEIN 25 HOMOLOG"/>
    <property type="match status" value="1"/>
</dbReference>
<dbReference type="STRING" id="1202772.A0A1V9Z8E5"/>
<proteinExistence type="predicted"/>
<gene>
    <name evidence="2" type="ORF">ACHHYP_01813</name>
</gene>
<evidence type="ECO:0000313" key="2">
    <source>
        <dbReference type="EMBL" id="OQR94100.1"/>
    </source>
</evidence>
<dbReference type="Gene3D" id="2.60.120.260">
    <property type="entry name" value="Galactose-binding domain-like"/>
    <property type="match status" value="1"/>
</dbReference>
<keyword evidence="3" id="KW-1185">Reference proteome</keyword>
<dbReference type="PANTHER" id="PTHR33906:SF1">
    <property type="entry name" value="INTRAFLAGELLAR TRANSPORT PROTEIN 25 HOMOLOG"/>
    <property type="match status" value="1"/>
</dbReference>